<dbReference type="Pfam" id="PF18962">
    <property type="entry name" value="Por_Secre_tail"/>
    <property type="match status" value="1"/>
</dbReference>
<name>E0XTS3_9SPHI</name>
<sequence length="623" mass="66509">WEIYDDAGNLLASGPNASGQVGTCAVYGCTDPAADNYDATATVDDGSCTYTILGCTDPLACNYDANANTDDGSCTYPAMYYDCNGVCINDADGDGICDELEIPGCTDATACNYDPAATDDDGSCILPDGCTDPTASNYDANAVCDDGSCIACVYGCTDITQSNYDASATCDDGSCIPFTFGCMDSTAINYNPSVTADDGSCLYTGCTDPTACNYDANADIDDGSCDLPNGCTDPAASNYDASATCDDGSCTYPVLGCTDPTACNYDAAADTDDGSCILPDGCTDPNADNYDASALCDDGSCTYPQNCGQPVTGMFVSDIIDDRVVLNWDNMNTYDANGNQICRIDKLRIKYRPLGTNTWLWAAMGDPSGYDANGFCNSTQVTSKARYLLDMNTTYEWWMRVWYCDGTVAGWAEGPQFTTAPECPVVGNLSVVPFTNPNNGISKADFSWDDSNGPYVFCRIKMRVDSISNPVAADWLNVGGGSVPYGTFTATKYGLVPGESYRAQAKGHCDPTGHPAYNSLTWTPLIFWTQPSLRIDGGTAIADLDVYPNPSRDVFNVTFTSEDVQDLEVRVINVVGEVVYTEDLQQFVGEYTKSIDLATYTKGVYFLEITTNNGVVNKKLILQ</sequence>
<organism evidence="2">
    <name type="scientific">uncultured Sphingobacteriales bacterium HF0130_33B19</name>
    <dbReference type="NCBI Taxonomy" id="710991"/>
    <lineage>
        <taxon>Bacteria</taxon>
        <taxon>Pseudomonadati</taxon>
        <taxon>Bacteroidota</taxon>
        <taxon>Sphingobacteriia</taxon>
        <taxon>Sphingobacteriales</taxon>
        <taxon>environmental samples</taxon>
    </lineage>
</organism>
<accession>E0XTS3</accession>
<reference evidence="2" key="1">
    <citation type="journal article" date="2011" name="Environ. Microbiol.">
        <title>Time-series analyses of Monterey Bay coastal microbial picoplankton using a 'genome proxy' microarray.</title>
        <authorList>
            <person name="Rich V.I."/>
            <person name="Pham V.D."/>
            <person name="Eppley J."/>
            <person name="Shi Y."/>
            <person name="DeLong E.F."/>
        </authorList>
    </citation>
    <scope>NUCLEOTIDE SEQUENCE</scope>
</reference>
<dbReference type="EMBL" id="GU474874">
    <property type="protein sequence ID" value="ADI17814.1"/>
    <property type="molecule type" value="Genomic_DNA"/>
</dbReference>
<dbReference type="InterPro" id="IPR026444">
    <property type="entry name" value="Secre_tail"/>
</dbReference>
<dbReference type="NCBIfam" id="TIGR04183">
    <property type="entry name" value="Por_Secre_tail"/>
    <property type="match status" value="1"/>
</dbReference>
<evidence type="ECO:0000259" key="1">
    <source>
        <dbReference type="Pfam" id="PF18962"/>
    </source>
</evidence>
<proteinExistence type="predicted"/>
<dbReference type="AlphaFoldDB" id="E0XTS3"/>
<feature type="domain" description="Secretion system C-terminal sorting" evidence="1">
    <location>
        <begin position="546"/>
        <end position="621"/>
    </location>
</feature>
<protein>
    <recommendedName>
        <fullName evidence="1">Secretion system C-terminal sorting domain-containing protein</fullName>
    </recommendedName>
</protein>
<evidence type="ECO:0000313" key="2">
    <source>
        <dbReference type="EMBL" id="ADI17814.1"/>
    </source>
</evidence>
<feature type="non-terminal residue" evidence="2">
    <location>
        <position position="1"/>
    </location>
</feature>
<dbReference type="Gene3D" id="2.60.40.3080">
    <property type="match status" value="1"/>
</dbReference>